<dbReference type="Pfam" id="PF06886">
    <property type="entry name" value="TPX2"/>
    <property type="match status" value="1"/>
</dbReference>
<evidence type="ECO:0000313" key="8">
    <source>
        <dbReference type="EMBL" id="RDX68467.1"/>
    </source>
</evidence>
<dbReference type="PANTHER" id="PTHR14326">
    <property type="entry name" value="TARGETING PROTEIN FOR XKLP2"/>
    <property type="match status" value="1"/>
</dbReference>
<protein>
    <submittedName>
        <fullName evidence="8">Protein TPX2</fullName>
    </submittedName>
</protein>
<feature type="compositionally biased region" description="Basic and acidic residues" evidence="6">
    <location>
        <begin position="31"/>
        <end position="45"/>
    </location>
</feature>
<evidence type="ECO:0000256" key="6">
    <source>
        <dbReference type="SAM" id="MobiDB-lite"/>
    </source>
</evidence>
<evidence type="ECO:0000256" key="3">
    <source>
        <dbReference type="ARBA" id="ARBA00022490"/>
    </source>
</evidence>
<dbReference type="OrthoDB" id="1937095at2759"/>
<dbReference type="InterPro" id="IPR027329">
    <property type="entry name" value="TPX2_C"/>
</dbReference>
<evidence type="ECO:0000256" key="4">
    <source>
        <dbReference type="ARBA" id="ARBA00022701"/>
    </source>
</evidence>
<reference evidence="8" key="1">
    <citation type="submission" date="2018-05" db="EMBL/GenBank/DDBJ databases">
        <title>Draft genome of Mucuna pruriens seed.</title>
        <authorList>
            <person name="Nnadi N.E."/>
            <person name="Vos R."/>
            <person name="Hasami M.H."/>
            <person name="Devisetty U.K."/>
            <person name="Aguiy J.C."/>
        </authorList>
    </citation>
    <scope>NUCLEOTIDE SEQUENCE [LARGE SCALE GENOMIC DNA]</scope>
    <source>
        <strain evidence="8">JCA_2017</strain>
    </source>
</reference>
<name>A0A371EQY8_MUCPR</name>
<keyword evidence="3" id="KW-0963">Cytoplasm</keyword>
<evidence type="ECO:0000259" key="7">
    <source>
        <dbReference type="Pfam" id="PF06886"/>
    </source>
</evidence>
<feature type="region of interest" description="Disordered" evidence="6">
    <location>
        <begin position="1"/>
        <end position="80"/>
    </location>
</feature>
<accession>A0A371EQY8</accession>
<dbReference type="InterPro" id="IPR009675">
    <property type="entry name" value="TPX2_fam"/>
</dbReference>
<gene>
    <name evidence="8" type="primary">TPX2</name>
    <name evidence="8" type="ORF">CR513_52540</name>
</gene>
<dbReference type="EMBL" id="QJKJ01012527">
    <property type="protein sequence ID" value="RDX68467.1"/>
    <property type="molecule type" value="Genomic_DNA"/>
</dbReference>
<comment type="caution">
    <text evidence="8">The sequence shown here is derived from an EMBL/GenBank/DDBJ whole genome shotgun (WGS) entry which is preliminary data.</text>
</comment>
<sequence>MEKASAKSALKFVKNTSQSAAEWSSTNSRGMTKDVLKDKFYDKTKASRRSPPKENNMGSRRSPPRSPPKENTKPQEFKLHTQERAVKRAMFNYAVTTKFYIMELQKKQEERLQKQLIEEEEVRLLRKEMVPRAQLMPYFDKPFSPQRSSRSVPRESCIHMMSSKCWSCSVGNEIYSLHHYGHQALKPIK</sequence>
<dbReference type="GO" id="GO:0008017">
    <property type="term" value="F:microtubule binding"/>
    <property type="evidence" value="ECO:0007669"/>
    <property type="project" value="TreeGrafter"/>
</dbReference>
<evidence type="ECO:0000256" key="5">
    <source>
        <dbReference type="ARBA" id="ARBA00023212"/>
    </source>
</evidence>
<evidence type="ECO:0000256" key="1">
    <source>
        <dbReference type="ARBA" id="ARBA00004245"/>
    </source>
</evidence>
<dbReference type="STRING" id="157652.A0A371EQY8"/>
<proteinExistence type="inferred from homology"/>
<dbReference type="Proteomes" id="UP000257109">
    <property type="component" value="Unassembled WGS sequence"/>
</dbReference>
<dbReference type="GO" id="GO:0060236">
    <property type="term" value="P:regulation of mitotic spindle organization"/>
    <property type="evidence" value="ECO:0007669"/>
    <property type="project" value="InterPro"/>
</dbReference>
<keyword evidence="4" id="KW-0493">Microtubule</keyword>
<feature type="compositionally biased region" description="Basic and acidic residues" evidence="6">
    <location>
        <begin position="67"/>
        <end position="80"/>
    </location>
</feature>
<keyword evidence="9" id="KW-1185">Reference proteome</keyword>
<evidence type="ECO:0000256" key="2">
    <source>
        <dbReference type="ARBA" id="ARBA00005885"/>
    </source>
</evidence>
<organism evidence="8 9">
    <name type="scientific">Mucuna pruriens</name>
    <name type="common">Velvet bean</name>
    <name type="synonym">Dolichos pruriens</name>
    <dbReference type="NCBI Taxonomy" id="157652"/>
    <lineage>
        <taxon>Eukaryota</taxon>
        <taxon>Viridiplantae</taxon>
        <taxon>Streptophyta</taxon>
        <taxon>Embryophyta</taxon>
        <taxon>Tracheophyta</taxon>
        <taxon>Spermatophyta</taxon>
        <taxon>Magnoliopsida</taxon>
        <taxon>eudicotyledons</taxon>
        <taxon>Gunneridae</taxon>
        <taxon>Pentapetalae</taxon>
        <taxon>rosids</taxon>
        <taxon>fabids</taxon>
        <taxon>Fabales</taxon>
        <taxon>Fabaceae</taxon>
        <taxon>Papilionoideae</taxon>
        <taxon>50 kb inversion clade</taxon>
        <taxon>NPAAA clade</taxon>
        <taxon>indigoferoid/millettioid clade</taxon>
        <taxon>Phaseoleae</taxon>
        <taxon>Mucuna</taxon>
    </lineage>
</organism>
<feature type="domain" description="TPX2 C-terminal" evidence="7">
    <location>
        <begin position="77"/>
        <end position="150"/>
    </location>
</feature>
<dbReference type="GO" id="GO:0090307">
    <property type="term" value="P:mitotic spindle assembly"/>
    <property type="evidence" value="ECO:0007669"/>
    <property type="project" value="TreeGrafter"/>
</dbReference>
<comment type="subcellular location">
    <subcellularLocation>
        <location evidence="1">Cytoplasm</location>
        <location evidence="1">Cytoskeleton</location>
    </subcellularLocation>
</comment>
<dbReference type="GO" id="GO:0005880">
    <property type="term" value="C:nuclear microtubule"/>
    <property type="evidence" value="ECO:0007669"/>
    <property type="project" value="TreeGrafter"/>
</dbReference>
<feature type="compositionally biased region" description="Polar residues" evidence="6">
    <location>
        <begin position="14"/>
        <end position="30"/>
    </location>
</feature>
<dbReference type="GO" id="GO:0005819">
    <property type="term" value="C:spindle"/>
    <property type="evidence" value="ECO:0007669"/>
    <property type="project" value="InterPro"/>
</dbReference>
<evidence type="ECO:0000313" key="9">
    <source>
        <dbReference type="Proteomes" id="UP000257109"/>
    </source>
</evidence>
<dbReference type="GO" id="GO:0030295">
    <property type="term" value="F:protein kinase activator activity"/>
    <property type="evidence" value="ECO:0007669"/>
    <property type="project" value="TreeGrafter"/>
</dbReference>
<dbReference type="PANTHER" id="PTHR14326:SF39">
    <property type="entry name" value="TPX2 (TARGETING PROTEIN FOR XKLP2) PROTEIN FAMILY"/>
    <property type="match status" value="1"/>
</dbReference>
<comment type="similarity">
    <text evidence="2">Belongs to the TPX2 family.</text>
</comment>
<dbReference type="AlphaFoldDB" id="A0A371EQY8"/>
<keyword evidence="5" id="KW-0206">Cytoskeleton</keyword>